<name>A0A0D2LTP7_9CHLO</name>
<keyword evidence="3" id="KW-1185">Reference proteome</keyword>
<dbReference type="EMBL" id="KK103737">
    <property type="protein sequence ID" value="KIY95039.1"/>
    <property type="molecule type" value="Genomic_DNA"/>
</dbReference>
<sequence>MAAMGRAAARNEPGDLIPALMTIAKCCDTTSHRGLAAVQGILPGLAALALGPPACYPSACCRVFAFYAKAILHDLCSRTGATVIAAAFAPYLANAGSSLRAAARAFLSAPPLSVPDIVLDAIEHTARNASADAAALRAQVAELEAIPVNTRAAIVELAFAVRDT</sequence>
<evidence type="ECO:0000256" key="1">
    <source>
        <dbReference type="SAM" id="Coils"/>
    </source>
</evidence>
<keyword evidence="1" id="KW-0175">Coiled coil</keyword>
<dbReference type="KEGG" id="mng:MNEG_12925"/>
<evidence type="ECO:0000313" key="3">
    <source>
        <dbReference type="Proteomes" id="UP000054498"/>
    </source>
</evidence>
<dbReference type="RefSeq" id="XP_013894059.1">
    <property type="nucleotide sequence ID" value="XM_014038605.1"/>
</dbReference>
<feature type="coiled-coil region" evidence="1">
    <location>
        <begin position="119"/>
        <end position="146"/>
    </location>
</feature>
<organism evidence="2 3">
    <name type="scientific">Monoraphidium neglectum</name>
    <dbReference type="NCBI Taxonomy" id="145388"/>
    <lineage>
        <taxon>Eukaryota</taxon>
        <taxon>Viridiplantae</taxon>
        <taxon>Chlorophyta</taxon>
        <taxon>core chlorophytes</taxon>
        <taxon>Chlorophyceae</taxon>
        <taxon>CS clade</taxon>
        <taxon>Sphaeropleales</taxon>
        <taxon>Selenastraceae</taxon>
        <taxon>Monoraphidium</taxon>
    </lineage>
</organism>
<dbReference type="Proteomes" id="UP000054498">
    <property type="component" value="Unassembled WGS sequence"/>
</dbReference>
<evidence type="ECO:0000313" key="2">
    <source>
        <dbReference type="EMBL" id="KIY95039.1"/>
    </source>
</evidence>
<dbReference type="GeneID" id="25730336"/>
<gene>
    <name evidence="2" type="ORF">MNEG_12925</name>
</gene>
<dbReference type="AlphaFoldDB" id="A0A0D2LTP7"/>
<accession>A0A0D2LTP7</accession>
<reference evidence="2 3" key="1">
    <citation type="journal article" date="2013" name="BMC Genomics">
        <title>Reconstruction of the lipid metabolism for the microalga Monoraphidium neglectum from its genome sequence reveals characteristics suitable for biofuel production.</title>
        <authorList>
            <person name="Bogen C."/>
            <person name="Al-Dilaimi A."/>
            <person name="Albersmeier A."/>
            <person name="Wichmann J."/>
            <person name="Grundmann M."/>
            <person name="Rupp O."/>
            <person name="Lauersen K.J."/>
            <person name="Blifernez-Klassen O."/>
            <person name="Kalinowski J."/>
            <person name="Goesmann A."/>
            <person name="Mussgnug J.H."/>
            <person name="Kruse O."/>
        </authorList>
    </citation>
    <scope>NUCLEOTIDE SEQUENCE [LARGE SCALE GENOMIC DNA]</scope>
    <source>
        <strain evidence="2 3">SAG 48.87</strain>
    </source>
</reference>
<protein>
    <submittedName>
        <fullName evidence="2">Uncharacterized protein</fullName>
    </submittedName>
</protein>
<proteinExistence type="predicted"/>